<keyword evidence="2" id="KW-1185">Reference proteome</keyword>
<organism evidence="1 2">
    <name type="scientific">Datura stramonium</name>
    <name type="common">Jimsonweed</name>
    <name type="synonym">Common thornapple</name>
    <dbReference type="NCBI Taxonomy" id="4076"/>
    <lineage>
        <taxon>Eukaryota</taxon>
        <taxon>Viridiplantae</taxon>
        <taxon>Streptophyta</taxon>
        <taxon>Embryophyta</taxon>
        <taxon>Tracheophyta</taxon>
        <taxon>Spermatophyta</taxon>
        <taxon>Magnoliopsida</taxon>
        <taxon>eudicotyledons</taxon>
        <taxon>Gunneridae</taxon>
        <taxon>Pentapetalae</taxon>
        <taxon>asterids</taxon>
        <taxon>lamiids</taxon>
        <taxon>Solanales</taxon>
        <taxon>Solanaceae</taxon>
        <taxon>Solanoideae</taxon>
        <taxon>Datureae</taxon>
        <taxon>Datura</taxon>
    </lineage>
</organism>
<dbReference type="EMBL" id="JACEIK010000135">
    <property type="protein sequence ID" value="MCD7450536.1"/>
    <property type="molecule type" value="Genomic_DNA"/>
</dbReference>
<sequence length="165" mass="18772">MADSAVEDIIISVQPDMLESQWVEDIPLKKSVWEVALLILKVKEPEEFYFVKNIELPNPLKVAMILGLESETVVNIPLEMKEQFWGLALLLYFLIRQSSQMEFVLVKSLQARPLIQDSLKYCNTVIGNGVESSLSKGRATSDGVDDMSMNEFLRENGLRFKFVTI</sequence>
<name>A0ABS8RWB7_DATST</name>
<protein>
    <submittedName>
        <fullName evidence="1">Uncharacterized protein</fullName>
    </submittedName>
</protein>
<comment type="caution">
    <text evidence="1">The sequence shown here is derived from an EMBL/GenBank/DDBJ whole genome shotgun (WGS) entry which is preliminary data.</text>
</comment>
<reference evidence="1 2" key="1">
    <citation type="journal article" date="2021" name="BMC Genomics">
        <title>Datura genome reveals duplications of psychoactive alkaloid biosynthetic genes and high mutation rate following tissue culture.</title>
        <authorList>
            <person name="Rajewski A."/>
            <person name="Carter-House D."/>
            <person name="Stajich J."/>
            <person name="Litt A."/>
        </authorList>
    </citation>
    <scope>NUCLEOTIDE SEQUENCE [LARGE SCALE GENOMIC DNA]</scope>
    <source>
        <strain evidence="1">AR-01</strain>
    </source>
</reference>
<proteinExistence type="predicted"/>
<dbReference type="Proteomes" id="UP000823775">
    <property type="component" value="Unassembled WGS sequence"/>
</dbReference>
<evidence type="ECO:0000313" key="1">
    <source>
        <dbReference type="EMBL" id="MCD7450536.1"/>
    </source>
</evidence>
<evidence type="ECO:0000313" key="2">
    <source>
        <dbReference type="Proteomes" id="UP000823775"/>
    </source>
</evidence>
<gene>
    <name evidence="1" type="ORF">HAX54_006829</name>
</gene>
<accession>A0ABS8RWB7</accession>